<evidence type="ECO:0000259" key="5">
    <source>
        <dbReference type="Pfam" id="PF04542"/>
    </source>
</evidence>
<sequence>MALYSKYSDDDLIALLRQDDISAFTAIHSRYYGVLYQHAYKRLSDRDAVKDILQEIFIHLWDQRRSIELKGNLQSYLCLVVRNKVLNVFKHEKIKSNYISSLINFEETCKSTTDENLRNKELVALIKAEVSALPPKMRLIFELSRDSNLSHNEIAEKLEISSLTVRKQVNNSLKILRARLASQFLLLFILIVCLCSRNLA</sequence>
<protein>
    <submittedName>
        <fullName evidence="7">RNA polymerase sigma-70 factor</fullName>
    </submittedName>
</protein>
<proteinExistence type="inferred from homology"/>
<dbReference type="InterPro" id="IPR013249">
    <property type="entry name" value="RNA_pol_sigma70_r4_t2"/>
</dbReference>
<evidence type="ECO:0000313" key="8">
    <source>
        <dbReference type="Proteomes" id="UP001589828"/>
    </source>
</evidence>
<dbReference type="PANTHER" id="PTHR43133">
    <property type="entry name" value="RNA POLYMERASE ECF-TYPE SIGMA FACTO"/>
    <property type="match status" value="1"/>
</dbReference>
<evidence type="ECO:0000259" key="6">
    <source>
        <dbReference type="Pfam" id="PF08281"/>
    </source>
</evidence>
<dbReference type="InterPro" id="IPR013325">
    <property type="entry name" value="RNA_pol_sigma_r2"/>
</dbReference>
<dbReference type="Pfam" id="PF08281">
    <property type="entry name" value="Sigma70_r4_2"/>
    <property type="match status" value="1"/>
</dbReference>
<dbReference type="RefSeq" id="WP_377021572.1">
    <property type="nucleotide sequence ID" value="NZ_JBHLTS010000017.1"/>
</dbReference>
<accession>A0ABV6L2T9</accession>
<dbReference type="InterPro" id="IPR013324">
    <property type="entry name" value="RNA_pol_sigma_r3/r4-like"/>
</dbReference>
<name>A0ABV6L2T9_9SPHI</name>
<evidence type="ECO:0000256" key="1">
    <source>
        <dbReference type="ARBA" id="ARBA00010641"/>
    </source>
</evidence>
<dbReference type="Proteomes" id="UP001589828">
    <property type="component" value="Unassembled WGS sequence"/>
</dbReference>
<dbReference type="NCBIfam" id="TIGR02937">
    <property type="entry name" value="sigma70-ECF"/>
    <property type="match status" value="1"/>
</dbReference>
<keyword evidence="2" id="KW-0805">Transcription regulation</keyword>
<dbReference type="EMBL" id="JBHLTS010000017">
    <property type="protein sequence ID" value="MFC0513714.1"/>
    <property type="molecule type" value="Genomic_DNA"/>
</dbReference>
<comment type="caution">
    <text evidence="7">The sequence shown here is derived from an EMBL/GenBank/DDBJ whole genome shotgun (WGS) entry which is preliminary data.</text>
</comment>
<feature type="domain" description="RNA polymerase sigma factor 70 region 4 type 2" evidence="6">
    <location>
        <begin position="128"/>
        <end position="174"/>
    </location>
</feature>
<dbReference type="InterPro" id="IPR039425">
    <property type="entry name" value="RNA_pol_sigma-70-like"/>
</dbReference>
<evidence type="ECO:0000256" key="4">
    <source>
        <dbReference type="ARBA" id="ARBA00023163"/>
    </source>
</evidence>
<organism evidence="7 8">
    <name type="scientific">Mucilaginibacter angelicae</name>
    <dbReference type="NCBI Taxonomy" id="869718"/>
    <lineage>
        <taxon>Bacteria</taxon>
        <taxon>Pseudomonadati</taxon>
        <taxon>Bacteroidota</taxon>
        <taxon>Sphingobacteriia</taxon>
        <taxon>Sphingobacteriales</taxon>
        <taxon>Sphingobacteriaceae</taxon>
        <taxon>Mucilaginibacter</taxon>
    </lineage>
</organism>
<gene>
    <name evidence="7" type="ORF">ACFFGT_05870</name>
</gene>
<dbReference type="Pfam" id="PF04542">
    <property type="entry name" value="Sigma70_r2"/>
    <property type="match status" value="1"/>
</dbReference>
<feature type="domain" description="RNA polymerase sigma-70 region 2" evidence="5">
    <location>
        <begin position="29"/>
        <end position="91"/>
    </location>
</feature>
<dbReference type="InterPro" id="IPR036388">
    <property type="entry name" value="WH-like_DNA-bd_sf"/>
</dbReference>
<reference evidence="7 8" key="1">
    <citation type="submission" date="2024-09" db="EMBL/GenBank/DDBJ databases">
        <authorList>
            <person name="Sun Q."/>
            <person name="Mori K."/>
        </authorList>
    </citation>
    <scope>NUCLEOTIDE SEQUENCE [LARGE SCALE GENOMIC DNA]</scope>
    <source>
        <strain evidence="7 8">NCAIM B.02415</strain>
    </source>
</reference>
<dbReference type="SUPFAM" id="SSF88946">
    <property type="entry name" value="Sigma2 domain of RNA polymerase sigma factors"/>
    <property type="match status" value="1"/>
</dbReference>
<dbReference type="InterPro" id="IPR014284">
    <property type="entry name" value="RNA_pol_sigma-70_dom"/>
</dbReference>
<keyword evidence="3" id="KW-0731">Sigma factor</keyword>
<keyword evidence="8" id="KW-1185">Reference proteome</keyword>
<dbReference type="SUPFAM" id="SSF88659">
    <property type="entry name" value="Sigma3 and sigma4 domains of RNA polymerase sigma factors"/>
    <property type="match status" value="1"/>
</dbReference>
<keyword evidence="4" id="KW-0804">Transcription</keyword>
<dbReference type="NCBIfam" id="TIGR02985">
    <property type="entry name" value="Sig70_bacteroi1"/>
    <property type="match status" value="1"/>
</dbReference>
<evidence type="ECO:0000313" key="7">
    <source>
        <dbReference type="EMBL" id="MFC0513714.1"/>
    </source>
</evidence>
<dbReference type="InterPro" id="IPR014327">
    <property type="entry name" value="RNA_pol_sigma70_bacteroid"/>
</dbReference>
<evidence type="ECO:0000256" key="3">
    <source>
        <dbReference type="ARBA" id="ARBA00023082"/>
    </source>
</evidence>
<evidence type="ECO:0000256" key="2">
    <source>
        <dbReference type="ARBA" id="ARBA00023015"/>
    </source>
</evidence>
<dbReference type="PANTHER" id="PTHR43133:SF46">
    <property type="entry name" value="RNA POLYMERASE SIGMA-70 FACTOR ECF SUBFAMILY"/>
    <property type="match status" value="1"/>
</dbReference>
<dbReference type="InterPro" id="IPR007627">
    <property type="entry name" value="RNA_pol_sigma70_r2"/>
</dbReference>
<dbReference type="Gene3D" id="1.10.10.10">
    <property type="entry name" value="Winged helix-like DNA-binding domain superfamily/Winged helix DNA-binding domain"/>
    <property type="match status" value="1"/>
</dbReference>
<dbReference type="Gene3D" id="1.10.1740.10">
    <property type="match status" value="1"/>
</dbReference>
<comment type="similarity">
    <text evidence="1">Belongs to the sigma-70 factor family. ECF subfamily.</text>
</comment>